<dbReference type="AlphaFoldDB" id="A0A510J8L8"/>
<dbReference type="InterPro" id="IPR009057">
    <property type="entry name" value="Homeodomain-like_sf"/>
</dbReference>
<dbReference type="GO" id="GO:0003677">
    <property type="term" value="F:DNA binding"/>
    <property type="evidence" value="ECO:0007669"/>
    <property type="project" value="UniProtKB-UniRule"/>
</dbReference>
<dbReference type="Gene3D" id="1.10.357.10">
    <property type="entry name" value="Tetracycline Repressor, domain 2"/>
    <property type="match status" value="1"/>
</dbReference>
<protein>
    <submittedName>
        <fullName evidence="4">Transcriptional regulator, TetR family</fullName>
    </submittedName>
</protein>
<evidence type="ECO:0000256" key="2">
    <source>
        <dbReference type="PROSITE-ProRule" id="PRU00335"/>
    </source>
</evidence>
<name>A0A510J8L8_9FUSO</name>
<dbReference type="Pfam" id="PF00440">
    <property type="entry name" value="TetR_N"/>
    <property type="match status" value="1"/>
</dbReference>
<dbReference type="KEGG" id="lgo:JCM16774_0442"/>
<dbReference type="PANTHER" id="PTHR43479">
    <property type="entry name" value="ACREF/ENVCD OPERON REPRESSOR-RELATED"/>
    <property type="match status" value="1"/>
</dbReference>
<gene>
    <name evidence="4" type="ORF">JCM16774_0442</name>
</gene>
<dbReference type="Proteomes" id="UP000321606">
    <property type="component" value="Chromosome"/>
</dbReference>
<dbReference type="InterPro" id="IPR001647">
    <property type="entry name" value="HTH_TetR"/>
</dbReference>
<evidence type="ECO:0000313" key="4">
    <source>
        <dbReference type="EMBL" id="BBM35517.1"/>
    </source>
</evidence>
<dbReference type="EMBL" id="AP019822">
    <property type="protein sequence ID" value="BBM35517.1"/>
    <property type="molecule type" value="Genomic_DNA"/>
</dbReference>
<feature type="domain" description="HTH tetR-type" evidence="3">
    <location>
        <begin position="5"/>
        <end position="65"/>
    </location>
</feature>
<dbReference type="PROSITE" id="PS50977">
    <property type="entry name" value="HTH_TETR_2"/>
    <property type="match status" value="1"/>
</dbReference>
<feature type="DNA-binding region" description="H-T-H motif" evidence="2">
    <location>
        <begin position="28"/>
        <end position="47"/>
    </location>
</feature>
<reference evidence="4 5" key="1">
    <citation type="submission" date="2019-07" db="EMBL/GenBank/DDBJ databases">
        <title>Complete Genome Sequence of Leptotrichia goodfellowii Strain JCM 16774.</title>
        <authorList>
            <person name="Watanabe S."/>
            <person name="Cui L."/>
        </authorList>
    </citation>
    <scope>NUCLEOTIDE SEQUENCE [LARGE SCALE GENOMIC DNA]</scope>
    <source>
        <strain evidence="4 5">JCM16774</strain>
    </source>
</reference>
<evidence type="ECO:0000313" key="5">
    <source>
        <dbReference type="Proteomes" id="UP000321606"/>
    </source>
</evidence>
<organism evidence="4 5">
    <name type="scientific">Pseudoleptotrichia goodfellowii</name>
    <dbReference type="NCBI Taxonomy" id="157692"/>
    <lineage>
        <taxon>Bacteria</taxon>
        <taxon>Fusobacteriati</taxon>
        <taxon>Fusobacteriota</taxon>
        <taxon>Fusobacteriia</taxon>
        <taxon>Fusobacteriales</taxon>
        <taxon>Leptotrichiaceae</taxon>
        <taxon>Pseudoleptotrichia</taxon>
    </lineage>
</organism>
<dbReference type="PRINTS" id="PR00455">
    <property type="entry name" value="HTHTETR"/>
</dbReference>
<evidence type="ECO:0000259" key="3">
    <source>
        <dbReference type="PROSITE" id="PS50977"/>
    </source>
</evidence>
<dbReference type="OrthoDB" id="9812993at2"/>
<dbReference type="PANTHER" id="PTHR43479:SF11">
    <property type="entry name" value="ACREF_ENVCD OPERON REPRESSOR-RELATED"/>
    <property type="match status" value="1"/>
</dbReference>
<keyword evidence="1 2" id="KW-0238">DNA-binding</keyword>
<sequence>MMKKEDKRQMIIEKSIELFSENGYHKTKVEDITKALEISKGNFYTYFDSKEEVLYEILDRIKEEKIKALKEIDVNANPKEILKEFVNKRSNIFFKYMKKTNMQNVDAFLKDQKIVNYLNEIQIISVNFIEENIINRGGGGEKYNSRFISEFILLSIEGFFLDEVLSEGIDCERGYTMEREKKIEQIIEFINNALK</sequence>
<dbReference type="STRING" id="714315.GCA_000516535_00445"/>
<proteinExistence type="predicted"/>
<dbReference type="SUPFAM" id="SSF46689">
    <property type="entry name" value="Homeodomain-like"/>
    <property type="match status" value="1"/>
</dbReference>
<dbReference type="InterPro" id="IPR050624">
    <property type="entry name" value="HTH-type_Tx_Regulator"/>
</dbReference>
<evidence type="ECO:0000256" key="1">
    <source>
        <dbReference type="ARBA" id="ARBA00023125"/>
    </source>
</evidence>
<accession>A0A510J8L8</accession>